<dbReference type="EMBL" id="BK014781">
    <property type="protein sequence ID" value="DAD75394.1"/>
    <property type="molecule type" value="Genomic_DNA"/>
</dbReference>
<accession>A0A8S5LZK0</accession>
<protein>
    <submittedName>
        <fullName evidence="1">Uncharacterized protein</fullName>
    </submittedName>
</protein>
<organism evidence="1">
    <name type="scientific">Caudovirales sp. ct7oE3</name>
    <dbReference type="NCBI Taxonomy" id="2826768"/>
    <lineage>
        <taxon>Viruses</taxon>
        <taxon>Duplodnaviria</taxon>
        <taxon>Heunggongvirae</taxon>
        <taxon>Uroviricota</taxon>
        <taxon>Caudoviricetes</taxon>
    </lineage>
</organism>
<name>A0A8S5LZK0_9CAUD</name>
<sequence length="38" mass="4445">MINLNNNLENLIKEYGLEVNYAAASYTQNHFNLKLLFN</sequence>
<evidence type="ECO:0000313" key="1">
    <source>
        <dbReference type="EMBL" id="DAD75394.1"/>
    </source>
</evidence>
<proteinExistence type="predicted"/>
<reference evidence="1" key="1">
    <citation type="journal article" date="2021" name="Proc. Natl. Acad. Sci. U.S.A.">
        <title>A Catalog of Tens of Thousands of Viruses from Human Metagenomes Reveals Hidden Associations with Chronic Diseases.</title>
        <authorList>
            <person name="Tisza M.J."/>
            <person name="Buck C.B."/>
        </authorList>
    </citation>
    <scope>NUCLEOTIDE SEQUENCE</scope>
    <source>
        <strain evidence="1">Ct7oE3</strain>
    </source>
</reference>